<protein>
    <submittedName>
        <fullName evidence="1">Uncharacterized protein</fullName>
    </submittedName>
</protein>
<proteinExistence type="predicted"/>
<sequence length="185" mass="20624">MAHTSKPGLKQVVCRPDCDDMTSEFSGTIQVVNPSHAFIIFGEGNKNCAYFSSDNVDKSLLQPEKSLNDLFNVGDKVNFNAQPSPKPASCARWWATNVRKVQFAELSQANDSEDEAFLSDNDIAELLLDPKAFSARRKLSGIRGAFFLTQKILVSYPAFTRTSRSELYSEWRTATGERSSRLVNC</sequence>
<dbReference type="EMBL" id="CM023479">
    <property type="protein sequence ID" value="KAH7974404.1"/>
    <property type="molecule type" value="Genomic_DNA"/>
</dbReference>
<reference evidence="1" key="1">
    <citation type="submission" date="2020-05" db="EMBL/GenBank/DDBJ databases">
        <title>Large-scale comparative analyses of tick genomes elucidate their genetic diversity and vector capacities.</title>
        <authorList>
            <person name="Jia N."/>
            <person name="Wang J."/>
            <person name="Shi W."/>
            <person name="Du L."/>
            <person name="Sun Y."/>
            <person name="Zhan W."/>
            <person name="Jiang J."/>
            <person name="Wang Q."/>
            <person name="Zhang B."/>
            <person name="Ji P."/>
            <person name="Sakyi L.B."/>
            <person name="Cui X."/>
            <person name="Yuan T."/>
            <person name="Jiang B."/>
            <person name="Yang W."/>
            <person name="Lam T.T.-Y."/>
            <person name="Chang Q."/>
            <person name="Ding S."/>
            <person name="Wang X."/>
            <person name="Zhu J."/>
            <person name="Ruan X."/>
            <person name="Zhao L."/>
            <person name="Wei J."/>
            <person name="Que T."/>
            <person name="Du C."/>
            <person name="Cheng J."/>
            <person name="Dai P."/>
            <person name="Han X."/>
            <person name="Huang E."/>
            <person name="Gao Y."/>
            <person name="Liu J."/>
            <person name="Shao H."/>
            <person name="Ye R."/>
            <person name="Li L."/>
            <person name="Wei W."/>
            <person name="Wang X."/>
            <person name="Wang C."/>
            <person name="Yang T."/>
            <person name="Huo Q."/>
            <person name="Li W."/>
            <person name="Guo W."/>
            <person name="Chen H."/>
            <person name="Zhou L."/>
            <person name="Ni X."/>
            <person name="Tian J."/>
            <person name="Zhou Y."/>
            <person name="Sheng Y."/>
            <person name="Liu T."/>
            <person name="Pan Y."/>
            <person name="Xia L."/>
            <person name="Li J."/>
            <person name="Zhao F."/>
            <person name="Cao W."/>
        </authorList>
    </citation>
    <scope>NUCLEOTIDE SEQUENCE</scope>
    <source>
        <strain evidence="1">Dsil-2018</strain>
    </source>
</reference>
<keyword evidence="2" id="KW-1185">Reference proteome</keyword>
<comment type="caution">
    <text evidence="1">The sequence shown here is derived from an EMBL/GenBank/DDBJ whole genome shotgun (WGS) entry which is preliminary data.</text>
</comment>
<accession>A0ACB8DPU6</accession>
<organism evidence="1 2">
    <name type="scientific">Dermacentor silvarum</name>
    <name type="common">Tick</name>
    <dbReference type="NCBI Taxonomy" id="543639"/>
    <lineage>
        <taxon>Eukaryota</taxon>
        <taxon>Metazoa</taxon>
        <taxon>Ecdysozoa</taxon>
        <taxon>Arthropoda</taxon>
        <taxon>Chelicerata</taxon>
        <taxon>Arachnida</taxon>
        <taxon>Acari</taxon>
        <taxon>Parasitiformes</taxon>
        <taxon>Ixodida</taxon>
        <taxon>Ixodoidea</taxon>
        <taxon>Ixodidae</taxon>
        <taxon>Rhipicephalinae</taxon>
        <taxon>Dermacentor</taxon>
    </lineage>
</organism>
<dbReference type="Proteomes" id="UP000821865">
    <property type="component" value="Chromosome 10"/>
</dbReference>
<evidence type="ECO:0000313" key="2">
    <source>
        <dbReference type="Proteomes" id="UP000821865"/>
    </source>
</evidence>
<gene>
    <name evidence="1" type="ORF">HPB49_015037</name>
</gene>
<evidence type="ECO:0000313" key="1">
    <source>
        <dbReference type="EMBL" id="KAH7974404.1"/>
    </source>
</evidence>
<name>A0ACB8DPU6_DERSI</name>